<gene>
    <name evidence="7" type="ORF">GCM10025759_03570</name>
</gene>
<dbReference type="InterPro" id="IPR036866">
    <property type="entry name" value="RibonucZ/Hydroxyglut_hydro"/>
</dbReference>
<keyword evidence="3" id="KW-0378">Hydrolase</keyword>
<dbReference type="Proteomes" id="UP001501083">
    <property type="component" value="Unassembled WGS sequence"/>
</dbReference>
<evidence type="ECO:0000256" key="2">
    <source>
        <dbReference type="ARBA" id="ARBA00022723"/>
    </source>
</evidence>
<accession>A0ABP9L2K0</accession>
<feature type="domain" description="Metallo-beta-lactamase" evidence="6">
    <location>
        <begin position="129"/>
        <end position="320"/>
    </location>
</feature>
<evidence type="ECO:0000256" key="3">
    <source>
        <dbReference type="ARBA" id="ARBA00022801"/>
    </source>
</evidence>
<dbReference type="PANTHER" id="PTHR42978">
    <property type="entry name" value="QUORUM-QUENCHING LACTONASE YTNP-RELATED-RELATED"/>
    <property type="match status" value="1"/>
</dbReference>
<dbReference type="EMBL" id="BAABKY010000001">
    <property type="protein sequence ID" value="GAA5068114.1"/>
    <property type="molecule type" value="Genomic_DNA"/>
</dbReference>
<keyword evidence="8" id="KW-1185">Reference proteome</keyword>
<feature type="compositionally biased region" description="Low complexity" evidence="5">
    <location>
        <begin position="48"/>
        <end position="70"/>
    </location>
</feature>
<dbReference type="RefSeq" id="WP_199244444.1">
    <property type="nucleotide sequence ID" value="NZ_VLNU01000001.1"/>
</dbReference>
<dbReference type="SMART" id="SM00849">
    <property type="entry name" value="Lactamase_B"/>
    <property type="match status" value="1"/>
</dbReference>
<comment type="caution">
    <text evidence="7">The sequence shown here is derived from an EMBL/GenBank/DDBJ whole genome shotgun (WGS) entry which is preliminary data.</text>
</comment>
<dbReference type="CDD" id="cd07720">
    <property type="entry name" value="OPHC2-like_MBL-fold"/>
    <property type="match status" value="1"/>
</dbReference>
<comment type="similarity">
    <text evidence="1">Belongs to the metallo-beta-lactamase superfamily.</text>
</comment>
<dbReference type="Gene3D" id="3.60.15.10">
    <property type="entry name" value="Ribonuclease Z/Hydroxyacylglutathione hydrolase-like"/>
    <property type="match status" value="1"/>
</dbReference>
<name>A0ABP9L2K0_9GAMM</name>
<protein>
    <submittedName>
        <fullName evidence="7">MBL fold metallo-hydrolase</fullName>
    </submittedName>
</protein>
<evidence type="ECO:0000256" key="1">
    <source>
        <dbReference type="ARBA" id="ARBA00007749"/>
    </source>
</evidence>
<dbReference type="Pfam" id="PF00753">
    <property type="entry name" value="Lactamase_B"/>
    <property type="match status" value="1"/>
</dbReference>
<evidence type="ECO:0000313" key="7">
    <source>
        <dbReference type="EMBL" id="GAA5068114.1"/>
    </source>
</evidence>
<feature type="region of interest" description="Disordered" evidence="5">
    <location>
        <begin position="45"/>
        <end position="70"/>
    </location>
</feature>
<evidence type="ECO:0000259" key="6">
    <source>
        <dbReference type="SMART" id="SM00849"/>
    </source>
</evidence>
<dbReference type="SUPFAM" id="SSF56281">
    <property type="entry name" value="Metallo-hydrolase/oxidoreductase"/>
    <property type="match status" value="1"/>
</dbReference>
<sequence length="342" mass="35663">MTSPTARRAERTPILSIQGIVTMIRNRLSVLVAAVIAGATLSACSDRPPAATDASATTAPPTTTTSAPAPASASDLFRFRIGTLDAVALKDGTIDVANDGKTFAIGQPAADVNALLTAAGQPTDAMHLSIQPLLVRSDARVLLFDTGAGDASFARAGHLADALRAAGVEPAQVTDIFLSHAHPDHTGGLLTREGTLAFPNAAIHVSQPEWDALKVDAGAAKLVAAITPKVATFAPNAEIVPGVVKAVAVDGHTPGHSAYEIASGNERLLYIGDTAHHHVISVQRPEWTVQWDQQAPVAQASRRALLQRAADGNVRVYAVHFPFPGIGHVKKDGDNFVWVPES</sequence>
<keyword evidence="2" id="KW-0479">Metal-binding</keyword>
<organism evidence="7 8">
    <name type="scientific">Lysobacter panacisoli</name>
    <dbReference type="NCBI Taxonomy" id="1255263"/>
    <lineage>
        <taxon>Bacteria</taxon>
        <taxon>Pseudomonadati</taxon>
        <taxon>Pseudomonadota</taxon>
        <taxon>Gammaproteobacteria</taxon>
        <taxon>Lysobacterales</taxon>
        <taxon>Lysobacteraceae</taxon>
        <taxon>Lysobacter</taxon>
    </lineage>
</organism>
<keyword evidence="4" id="KW-0862">Zinc</keyword>
<proteinExistence type="inferred from homology"/>
<reference evidence="8" key="1">
    <citation type="journal article" date="2019" name="Int. J. Syst. Evol. Microbiol.">
        <title>The Global Catalogue of Microorganisms (GCM) 10K type strain sequencing project: providing services to taxonomists for standard genome sequencing and annotation.</title>
        <authorList>
            <consortium name="The Broad Institute Genomics Platform"/>
            <consortium name="The Broad Institute Genome Sequencing Center for Infectious Disease"/>
            <person name="Wu L."/>
            <person name="Ma J."/>
        </authorList>
    </citation>
    <scope>NUCLEOTIDE SEQUENCE [LARGE SCALE GENOMIC DNA]</scope>
    <source>
        <strain evidence="8">JCM 19212</strain>
    </source>
</reference>
<dbReference type="InterPro" id="IPR001279">
    <property type="entry name" value="Metallo-B-lactamas"/>
</dbReference>
<evidence type="ECO:0000256" key="4">
    <source>
        <dbReference type="ARBA" id="ARBA00022833"/>
    </source>
</evidence>
<dbReference type="InterPro" id="IPR051013">
    <property type="entry name" value="MBL_superfamily_lactonases"/>
</dbReference>
<dbReference type="PANTHER" id="PTHR42978:SF6">
    <property type="entry name" value="QUORUM-QUENCHING LACTONASE YTNP-RELATED"/>
    <property type="match status" value="1"/>
</dbReference>
<evidence type="ECO:0000313" key="8">
    <source>
        <dbReference type="Proteomes" id="UP001501083"/>
    </source>
</evidence>
<evidence type="ECO:0000256" key="5">
    <source>
        <dbReference type="SAM" id="MobiDB-lite"/>
    </source>
</evidence>